<reference evidence="7 8" key="1">
    <citation type="journal article" date="2016" name="Genome Biol. Evol.">
        <title>Comparative Genomic Analyses of the Moraxella catarrhalis Serosensitive and Seroresistant Lineages Demonstrate Their Independent Evolution.</title>
        <authorList>
            <person name="Earl J.P."/>
            <person name="de Vries S.P."/>
            <person name="Ahmed A."/>
            <person name="Powell E."/>
            <person name="Schultz M.P."/>
            <person name="Hermans P.W."/>
            <person name="Hill D.J."/>
            <person name="Zhou Z."/>
            <person name="Constantinidou C.I."/>
            <person name="Hu F.Z."/>
            <person name="Bootsma H.J."/>
            <person name="Ehrlich G.D."/>
        </authorList>
    </citation>
    <scope>NUCLEOTIDE SEQUENCE [LARGE SCALE GENOMIC DNA]</scope>
    <source>
        <strain evidence="7 8">Z7542</strain>
    </source>
</reference>
<dbReference type="InterPro" id="IPR053931">
    <property type="entry name" value="RapZ_C"/>
</dbReference>
<evidence type="ECO:0000256" key="4">
    <source>
        <dbReference type="HAMAP-Rule" id="MF_00636"/>
    </source>
</evidence>
<dbReference type="Pfam" id="PF03668">
    <property type="entry name" value="RapZ-like_N"/>
    <property type="match status" value="1"/>
</dbReference>
<dbReference type="OrthoDB" id="9784461at2"/>
<dbReference type="NCBIfam" id="NF003828">
    <property type="entry name" value="PRK05416.1"/>
    <property type="match status" value="1"/>
</dbReference>
<dbReference type="GO" id="GO:0005524">
    <property type="term" value="F:ATP binding"/>
    <property type="evidence" value="ECO:0007669"/>
    <property type="project" value="UniProtKB-UniRule"/>
</dbReference>
<feature type="domain" description="RapZ C-terminal" evidence="6">
    <location>
        <begin position="172"/>
        <end position="292"/>
    </location>
</feature>
<dbReference type="GO" id="GO:0016301">
    <property type="term" value="F:kinase activity"/>
    <property type="evidence" value="ECO:0007669"/>
    <property type="project" value="UniProtKB-KW"/>
</dbReference>
<dbReference type="GO" id="GO:0005525">
    <property type="term" value="F:GTP binding"/>
    <property type="evidence" value="ECO:0007669"/>
    <property type="project" value="UniProtKB-UniRule"/>
</dbReference>
<evidence type="ECO:0000256" key="3">
    <source>
        <dbReference type="ARBA" id="ARBA00023134"/>
    </source>
</evidence>
<comment type="caution">
    <text evidence="7">The sequence shown here is derived from an EMBL/GenBank/DDBJ whole genome shotgun (WGS) entry which is preliminary data.</text>
</comment>
<feature type="binding site" evidence="4">
    <location>
        <begin position="64"/>
        <end position="67"/>
    </location>
    <ligand>
        <name>GTP</name>
        <dbReference type="ChEBI" id="CHEBI:37565"/>
    </ligand>
</feature>
<dbReference type="InterPro" id="IPR027417">
    <property type="entry name" value="P-loop_NTPase"/>
</dbReference>
<dbReference type="Proteomes" id="UP000078228">
    <property type="component" value="Unassembled WGS sequence"/>
</dbReference>
<evidence type="ECO:0000313" key="7">
    <source>
        <dbReference type="EMBL" id="OAU95736.1"/>
    </source>
</evidence>
<feature type="domain" description="RapZ-like N-terminal" evidence="5">
    <location>
        <begin position="9"/>
        <end position="165"/>
    </location>
</feature>
<dbReference type="InterPro" id="IPR005337">
    <property type="entry name" value="RapZ-like"/>
</dbReference>
<dbReference type="PANTHER" id="PTHR30448">
    <property type="entry name" value="RNASE ADAPTER PROTEIN RAPZ"/>
    <property type="match status" value="1"/>
</dbReference>
<evidence type="ECO:0000259" key="5">
    <source>
        <dbReference type="Pfam" id="PF03668"/>
    </source>
</evidence>
<dbReference type="EMBL" id="LXHC01000022">
    <property type="protein sequence ID" value="OAU95736.1"/>
    <property type="molecule type" value="Genomic_DNA"/>
</dbReference>
<evidence type="ECO:0000313" key="8">
    <source>
        <dbReference type="Proteomes" id="UP000078228"/>
    </source>
</evidence>
<evidence type="ECO:0000259" key="6">
    <source>
        <dbReference type="Pfam" id="PF22740"/>
    </source>
</evidence>
<keyword evidence="8" id="KW-1185">Reference proteome</keyword>
<keyword evidence="7" id="KW-0808">Transferase</keyword>
<dbReference type="SUPFAM" id="SSF52540">
    <property type="entry name" value="P-loop containing nucleoside triphosphate hydrolases"/>
    <property type="match status" value="1"/>
</dbReference>
<dbReference type="AlphaFoldDB" id="A0A198UH62"/>
<dbReference type="InterPro" id="IPR053930">
    <property type="entry name" value="RapZ-like_N"/>
</dbReference>
<keyword evidence="3 4" id="KW-0342">GTP-binding</keyword>
<sequence>MQPQIPSCIIIVSGRSGSGKTSILNVLEDFGYYVIDNLPLSLLADAVDCLTAENSVAKIALGVDARVPAADLSDFPDVYERLVQTYGEQVVKVLYAIASEEVLVARFGATRRVHPLITMGVVGNLPKAIHSEIALLEPIARLADVKLDTSLLNTHELKERVRDYLGLEVELTITLLSFGFKYGTPKDSDYVFDVRILPNPHWHPNLREQSGEDKEVRAFFAKHPEVDEMATDIAEFLQKWLPHFIHNNRHSVTIAIGCTGGKHRSVYIVRAVESKLKNSLPKSLKVTAKHRERRFWIEDSV</sequence>
<dbReference type="HAMAP" id="MF_00636">
    <property type="entry name" value="RapZ_like"/>
    <property type="match status" value="1"/>
</dbReference>
<feature type="binding site" evidence="4">
    <location>
        <begin position="14"/>
        <end position="21"/>
    </location>
    <ligand>
        <name>ATP</name>
        <dbReference type="ChEBI" id="CHEBI:30616"/>
    </ligand>
</feature>
<accession>A0A198UH62</accession>
<proteinExistence type="inferred from homology"/>
<dbReference type="Pfam" id="PF22740">
    <property type="entry name" value="PapZ_C"/>
    <property type="match status" value="1"/>
</dbReference>
<evidence type="ECO:0000256" key="2">
    <source>
        <dbReference type="ARBA" id="ARBA00022840"/>
    </source>
</evidence>
<dbReference type="PIRSF" id="PIRSF005052">
    <property type="entry name" value="P-loopkin"/>
    <property type="match status" value="1"/>
</dbReference>
<dbReference type="PATRIC" id="fig|480.237.peg.1815"/>
<name>A0A198UH62_MORCA</name>
<keyword evidence="7" id="KW-0418">Kinase</keyword>
<gene>
    <name evidence="7" type="ORF">AO384_1342</name>
</gene>
<keyword evidence="1 4" id="KW-0547">Nucleotide-binding</keyword>
<dbReference type="RefSeq" id="WP_064611693.1">
    <property type="nucleotide sequence ID" value="NZ_LXHB01000121.1"/>
</dbReference>
<keyword evidence="2 4" id="KW-0067">ATP-binding</keyword>
<organism evidence="7 8">
    <name type="scientific">Moraxella catarrhalis</name>
    <name type="common">Branhamella catarrhalis</name>
    <dbReference type="NCBI Taxonomy" id="480"/>
    <lineage>
        <taxon>Bacteria</taxon>
        <taxon>Pseudomonadati</taxon>
        <taxon>Pseudomonadota</taxon>
        <taxon>Gammaproteobacteria</taxon>
        <taxon>Moraxellales</taxon>
        <taxon>Moraxellaceae</taxon>
        <taxon>Moraxella</taxon>
    </lineage>
</organism>
<dbReference type="PANTHER" id="PTHR30448:SF0">
    <property type="entry name" value="RNASE ADAPTER PROTEIN RAPZ"/>
    <property type="match status" value="1"/>
</dbReference>
<evidence type="ECO:0000256" key="1">
    <source>
        <dbReference type="ARBA" id="ARBA00022741"/>
    </source>
</evidence>
<protein>
    <submittedName>
        <fullName evidence="7">Putative P-loop-containing kinase</fullName>
    </submittedName>
</protein>